<feature type="region of interest" description="Disordered" evidence="5">
    <location>
        <begin position="145"/>
        <end position="220"/>
    </location>
</feature>
<dbReference type="PANTHER" id="PTHR48039:SF1">
    <property type="entry name" value="RNA BINDING MOTIF PROTEIN 14 ISOFORM X1"/>
    <property type="match status" value="1"/>
</dbReference>
<dbReference type="Gene3D" id="3.30.70.330">
    <property type="match status" value="1"/>
</dbReference>
<evidence type="ECO:0000313" key="7">
    <source>
        <dbReference type="EMBL" id="CAG5175607.1"/>
    </source>
</evidence>
<dbReference type="OrthoDB" id="277802at2759"/>
<dbReference type="SMART" id="SM00360">
    <property type="entry name" value="RRM"/>
    <property type="match status" value="1"/>
</dbReference>
<dbReference type="PANTHER" id="PTHR48039">
    <property type="entry name" value="RNA-BINDING MOTIF PROTEIN 14B"/>
    <property type="match status" value="1"/>
</dbReference>
<dbReference type="Pfam" id="PF00076">
    <property type="entry name" value="RRM_1"/>
    <property type="match status" value="1"/>
</dbReference>
<proteinExistence type="predicted"/>
<dbReference type="GeneID" id="67020232"/>
<keyword evidence="8" id="KW-1185">Reference proteome</keyword>
<reference evidence="7" key="1">
    <citation type="submission" date="2021-05" db="EMBL/GenBank/DDBJ databases">
        <authorList>
            <person name="Stam R."/>
        </authorList>
    </citation>
    <scope>NUCLEOTIDE SEQUENCE</scope>
    <source>
        <strain evidence="7">CS162</strain>
    </source>
</reference>
<dbReference type="CDD" id="cd12246">
    <property type="entry name" value="RRM1_U1A_like"/>
    <property type="match status" value="1"/>
</dbReference>
<name>A0A8J2I4F0_9PLEO</name>
<dbReference type="FunFam" id="3.30.70.330:FF:000572">
    <property type="entry name" value="U1 small nuclear ribonucleoprotein A"/>
    <property type="match status" value="1"/>
</dbReference>
<feature type="compositionally biased region" description="Polar residues" evidence="5">
    <location>
        <begin position="208"/>
        <end position="220"/>
    </location>
</feature>
<dbReference type="PROSITE" id="PS50102">
    <property type="entry name" value="RRM"/>
    <property type="match status" value="1"/>
</dbReference>
<evidence type="ECO:0000313" key="8">
    <source>
        <dbReference type="Proteomes" id="UP000676310"/>
    </source>
</evidence>
<evidence type="ECO:0000256" key="5">
    <source>
        <dbReference type="SAM" id="MobiDB-lite"/>
    </source>
</evidence>
<dbReference type="GO" id="GO:0003729">
    <property type="term" value="F:mRNA binding"/>
    <property type="evidence" value="ECO:0007669"/>
    <property type="project" value="TreeGrafter"/>
</dbReference>
<dbReference type="InterPro" id="IPR035979">
    <property type="entry name" value="RBD_domain_sf"/>
</dbReference>
<gene>
    <name evidence="7" type="ORF">ALTATR162_LOCUS8153</name>
</gene>
<feature type="compositionally biased region" description="Acidic residues" evidence="5">
    <location>
        <begin position="190"/>
        <end position="205"/>
    </location>
</feature>
<dbReference type="InterPro" id="IPR051945">
    <property type="entry name" value="RRM_MRD1_RNA_proc_ribogen"/>
</dbReference>
<comment type="caution">
    <text evidence="7">The sequence shown here is derived from an EMBL/GenBank/DDBJ whole genome shotgun (WGS) entry which is preliminary data.</text>
</comment>
<protein>
    <recommendedName>
        <fullName evidence="6">RRM domain-containing protein</fullName>
    </recommendedName>
</protein>
<dbReference type="InterPro" id="IPR000504">
    <property type="entry name" value="RRM_dom"/>
</dbReference>
<dbReference type="SUPFAM" id="SSF54928">
    <property type="entry name" value="RNA-binding domain, RBD"/>
    <property type="match status" value="1"/>
</dbReference>
<dbReference type="GO" id="GO:0005730">
    <property type="term" value="C:nucleolus"/>
    <property type="evidence" value="ECO:0007669"/>
    <property type="project" value="TreeGrafter"/>
</dbReference>
<dbReference type="InterPro" id="IPR012677">
    <property type="entry name" value="Nucleotide-bd_a/b_plait_sf"/>
</dbReference>
<sequence>MHVPKHFGLAALFCGELTSPPTLTQSHITQTMATSARGPPGTVAVSKEGIPNRTLYVRNLPDKLQKEDLKRNLYMLFATYGIILDIVALKTMKMRGQAHVVFRDVDSSTQAMRALQGFTFFGKDMHIAYAKTKSDTVAKLDGTYKMPEPEREDEPEQASTQPAGFGAAPDKAVPVNAQDAAKGQKRGREEEEEEENSDAEMEMDDMIPTSNEQNPEGTSGRSVYVNYLRTYNVTLSGSCTCHKKVS</sequence>
<evidence type="ECO:0000259" key="6">
    <source>
        <dbReference type="PROSITE" id="PS50102"/>
    </source>
</evidence>
<evidence type="ECO:0000256" key="3">
    <source>
        <dbReference type="ARBA" id="ARBA00023242"/>
    </source>
</evidence>
<feature type="domain" description="RRM" evidence="6">
    <location>
        <begin position="53"/>
        <end position="132"/>
    </location>
</feature>
<evidence type="ECO:0000256" key="1">
    <source>
        <dbReference type="ARBA" id="ARBA00004123"/>
    </source>
</evidence>
<dbReference type="RefSeq" id="XP_043171718.1">
    <property type="nucleotide sequence ID" value="XM_043315783.1"/>
</dbReference>
<keyword evidence="2 4" id="KW-0694">RNA-binding</keyword>
<evidence type="ECO:0000256" key="4">
    <source>
        <dbReference type="PROSITE-ProRule" id="PRU00176"/>
    </source>
</evidence>
<dbReference type="Proteomes" id="UP000676310">
    <property type="component" value="Unassembled WGS sequence"/>
</dbReference>
<dbReference type="EMBL" id="CAJRGZ010000022">
    <property type="protein sequence ID" value="CAG5175607.1"/>
    <property type="molecule type" value="Genomic_DNA"/>
</dbReference>
<dbReference type="AlphaFoldDB" id="A0A8J2I4F0"/>
<evidence type="ECO:0000256" key="2">
    <source>
        <dbReference type="ARBA" id="ARBA00022884"/>
    </source>
</evidence>
<organism evidence="7 8">
    <name type="scientific">Alternaria atra</name>
    <dbReference type="NCBI Taxonomy" id="119953"/>
    <lineage>
        <taxon>Eukaryota</taxon>
        <taxon>Fungi</taxon>
        <taxon>Dikarya</taxon>
        <taxon>Ascomycota</taxon>
        <taxon>Pezizomycotina</taxon>
        <taxon>Dothideomycetes</taxon>
        <taxon>Pleosporomycetidae</taxon>
        <taxon>Pleosporales</taxon>
        <taxon>Pleosporineae</taxon>
        <taxon>Pleosporaceae</taxon>
        <taxon>Alternaria</taxon>
        <taxon>Alternaria sect. Ulocladioides</taxon>
    </lineage>
</organism>
<comment type="subcellular location">
    <subcellularLocation>
        <location evidence="1">Nucleus</location>
    </subcellularLocation>
</comment>
<accession>A0A8J2I4F0</accession>
<keyword evidence="3" id="KW-0539">Nucleus</keyword>